<gene>
    <name evidence="2" type="primary">S0038</name>
    <name evidence="2" type="ORF">pWR501_0038</name>
</gene>
<dbReference type="AlphaFoldDB" id="Q9AFX4"/>
<dbReference type="EMBL" id="AF348706">
    <property type="protein sequence ID" value="AAK18349.1"/>
    <property type="molecule type" value="Genomic_DNA"/>
</dbReference>
<evidence type="ECO:0000313" key="2">
    <source>
        <dbReference type="EMBL" id="AAK18349.1"/>
    </source>
</evidence>
<feature type="compositionally biased region" description="Polar residues" evidence="1">
    <location>
        <begin position="1"/>
        <end position="11"/>
    </location>
</feature>
<evidence type="ECO:0000256" key="1">
    <source>
        <dbReference type="SAM" id="MobiDB-lite"/>
    </source>
</evidence>
<organism evidence="2">
    <name type="scientific">Shigella flexneri serotype 5a (strain M90T)</name>
    <dbReference type="NCBI Taxonomy" id="1086030"/>
    <lineage>
        <taxon>Bacteria</taxon>
        <taxon>Pseudomonadati</taxon>
        <taxon>Pseudomonadota</taxon>
        <taxon>Gammaproteobacteria</taxon>
        <taxon>Enterobacterales</taxon>
        <taxon>Enterobacteriaceae</taxon>
        <taxon>Shigella</taxon>
    </lineage>
</organism>
<protein>
    <submittedName>
        <fullName evidence="2">Orf, hypothetical</fullName>
    </submittedName>
</protein>
<feature type="compositionally biased region" description="Polar residues" evidence="1">
    <location>
        <begin position="31"/>
        <end position="41"/>
    </location>
</feature>
<sequence>MHVTTGPSAPASSGWHVKQSASRVPWKSTKKSSAPSLKSTCSTDWKHYPRLLRQSRHRRPLPEHVSREIHHLEPEESCCPECGGELDYSGEISVFLPERHTILQ</sequence>
<accession>Q9AFX4</accession>
<reference evidence="2" key="1">
    <citation type="journal article" date="2001" name="Infect. Immun.">
        <title>Complete DNA sequence and analysis of the large virulence plasmid of Shigella flexneri.</title>
        <authorList>
            <person name="Venkatesan M.M."/>
            <person name="Goldberg M.B."/>
            <person name="Rose D.J."/>
            <person name="Grotbeck E.J."/>
            <person name="Burland V."/>
            <person name="Blattner F.R."/>
        </authorList>
    </citation>
    <scope>NUCLEOTIDE SEQUENCE [LARGE SCALE GENOMIC DNA]</scope>
    <source>
        <strain evidence="2">M90T</strain>
        <plasmid evidence="2">pWR501</plasmid>
    </source>
</reference>
<keyword evidence="2" id="KW-0614">Plasmid</keyword>
<feature type="region of interest" description="Disordered" evidence="1">
    <location>
        <begin position="1"/>
        <end position="41"/>
    </location>
</feature>
<geneLocation type="plasmid" evidence="2">
    <name>pWR501</name>
</geneLocation>
<name>Q9AFX4_SHIFM</name>
<proteinExistence type="predicted"/>